<keyword evidence="4" id="KW-1185">Reference proteome</keyword>
<dbReference type="EMBL" id="JANBVN010000130">
    <property type="protein sequence ID" value="KAJ9139329.1"/>
    <property type="molecule type" value="Genomic_DNA"/>
</dbReference>
<evidence type="ECO:0000256" key="1">
    <source>
        <dbReference type="SAM" id="MobiDB-lite"/>
    </source>
</evidence>
<dbReference type="InterPro" id="IPR021840">
    <property type="entry name" value="DUF3433"/>
</dbReference>
<keyword evidence="2" id="KW-1133">Transmembrane helix</keyword>
<dbReference type="AlphaFoldDB" id="A0AA38RLL8"/>
<feature type="transmembrane region" description="Helical" evidence="2">
    <location>
        <begin position="479"/>
        <end position="499"/>
    </location>
</feature>
<feature type="transmembrane region" description="Helical" evidence="2">
    <location>
        <begin position="789"/>
        <end position="808"/>
    </location>
</feature>
<reference evidence="3" key="1">
    <citation type="submission" date="2022-07" db="EMBL/GenBank/DDBJ databases">
        <title>Fungi with potential for degradation of polypropylene.</title>
        <authorList>
            <person name="Gostincar C."/>
        </authorList>
    </citation>
    <scope>NUCLEOTIDE SEQUENCE</scope>
    <source>
        <strain evidence="3">EXF-13287</strain>
    </source>
</reference>
<comment type="caution">
    <text evidence="3">The sequence shown here is derived from an EMBL/GenBank/DDBJ whole genome shotgun (WGS) entry which is preliminary data.</text>
</comment>
<evidence type="ECO:0000313" key="4">
    <source>
        <dbReference type="Proteomes" id="UP001174691"/>
    </source>
</evidence>
<dbReference type="Pfam" id="PF11915">
    <property type="entry name" value="DUF3433"/>
    <property type="match status" value="2"/>
</dbReference>
<dbReference type="PANTHER" id="PTHR37544">
    <property type="entry name" value="SPRAY-RELATED"/>
    <property type="match status" value="1"/>
</dbReference>
<gene>
    <name evidence="3" type="ORF">NKR19_g7447</name>
</gene>
<organism evidence="3 4">
    <name type="scientific">Coniochaeta hoffmannii</name>
    <dbReference type="NCBI Taxonomy" id="91930"/>
    <lineage>
        <taxon>Eukaryota</taxon>
        <taxon>Fungi</taxon>
        <taxon>Dikarya</taxon>
        <taxon>Ascomycota</taxon>
        <taxon>Pezizomycotina</taxon>
        <taxon>Sordariomycetes</taxon>
        <taxon>Sordariomycetidae</taxon>
        <taxon>Coniochaetales</taxon>
        <taxon>Coniochaetaceae</taxon>
        <taxon>Coniochaeta</taxon>
    </lineage>
</organism>
<dbReference type="PANTHER" id="PTHR37544:SF3">
    <property type="entry name" value="SPRAY"/>
    <property type="match status" value="1"/>
</dbReference>
<protein>
    <submittedName>
        <fullName evidence="3">Zonadhesin</fullName>
    </submittedName>
</protein>
<name>A0AA38RLL8_9PEZI</name>
<feature type="compositionally biased region" description="Polar residues" evidence="1">
    <location>
        <begin position="144"/>
        <end position="157"/>
    </location>
</feature>
<feature type="transmembrane region" description="Helical" evidence="2">
    <location>
        <begin position="718"/>
        <end position="736"/>
    </location>
</feature>
<feature type="transmembrane region" description="Helical" evidence="2">
    <location>
        <begin position="654"/>
        <end position="679"/>
    </location>
</feature>
<proteinExistence type="predicted"/>
<feature type="transmembrane region" description="Helical" evidence="2">
    <location>
        <begin position="614"/>
        <end position="634"/>
    </location>
</feature>
<keyword evidence="2" id="KW-0472">Membrane</keyword>
<feature type="transmembrane region" description="Helical" evidence="2">
    <location>
        <begin position="428"/>
        <end position="447"/>
    </location>
</feature>
<feature type="transmembrane region" description="Helical" evidence="2">
    <location>
        <begin position="359"/>
        <end position="379"/>
    </location>
</feature>
<feature type="transmembrane region" description="Helical" evidence="2">
    <location>
        <begin position="75"/>
        <end position="96"/>
    </location>
</feature>
<evidence type="ECO:0000313" key="3">
    <source>
        <dbReference type="EMBL" id="KAJ9139329.1"/>
    </source>
</evidence>
<evidence type="ECO:0000256" key="2">
    <source>
        <dbReference type="SAM" id="Phobius"/>
    </source>
</evidence>
<accession>A0AA38RLL8</accession>
<keyword evidence="2" id="KW-0812">Transmembrane</keyword>
<sequence length="847" mass="91038">MAYPAGRESLPPLYTEQVMRTVPLRCGEGPGEYESQYRPDVQSYHQDKKAPYGTAQPAQLPRDDHPNYKPGPLRWPLLCSMIVALLGLIAATEWACRILPVEDRQRPLPTTAMHSSATATSMTSALHLLRYRDAQVDAQTTTTASPEAQETTTTPQGEVTGVPQKDDFGDGGPVTVSSTSSVYFIPPEGVAQDGPVTITTTRASDDVAQKGSVRVTSTSLVTLSTQTPANYGKGGSATITHATTIQPDFGPTTINGVATTIAPTYVAPQVTTLTNALGVPTAVLTSTPSAVSTPTVVTLTDSNGVPTGTVSTSALAAPITTVLTDSNGAPTATATQYAAIPTLPVVVTTKVYEITDPQIFLAFFLSPLLCVLVSIPVRMIDLAAKNFQPFHELTHPSGALAHESLTLETGGIYGIITSVRSLFGGHPLVFLTTLLTLCSVVLVPLSTEAIGVTVHGVCGEMDFKGCAMTLGIFRTPARATMALLAFMVIVVIFLLFFLARWRSGVATNPWSIAGIASLTTNPDVRALFAALPSGTDGRISSGQLAAAVEGRTFKLGYFFNRHGEPEYGIVIDNEAGRGLRGGAVQPSAYAGMEVGAGFRKAKPERHLPFSMLTYTWRIAFLLFLTGLLALILYYNNTGGYTPFERFMSTSNFGVRFLFTLTGVAITLFWSSFFTGVAAVSPYHLLSRSPRFARDSVLLSPSLHAATGIWSAVRRRDPFLVVVAVVAILSEFMPILLNNVPMRVTQTFVVHLVCTWLAVGMLCVMWLVVVASFFVKWPHMPVDPSTVAGSMYYVCDSWMLYSFEGLSTLKKRERDWKISELGLSYEYGDIQGVSGLRRYGVDGVRGSV</sequence>
<feature type="transmembrane region" description="Helical" evidence="2">
    <location>
        <begin position="748"/>
        <end position="774"/>
    </location>
</feature>
<dbReference type="Proteomes" id="UP001174691">
    <property type="component" value="Unassembled WGS sequence"/>
</dbReference>
<feature type="region of interest" description="Disordered" evidence="1">
    <location>
        <begin position="25"/>
        <end position="65"/>
    </location>
</feature>
<feature type="region of interest" description="Disordered" evidence="1">
    <location>
        <begin position="137"/>
        <end position="173"/>
    </location>
</feature>